<name>A0A6C0UK92_9EURY</name>
<dbReference type="Pfam" id="PF00474">
    <property type="entry name" value="SSF"/>
    <property type="match status" value="1"/>
</dbReference>
<dbReference type="RefSeq" id="WP_163487354.1">
    <property type="nucleotide sequence ID" value="NZ_CP048739.1"/>
</dbReference>
<feature type="transmembrane region" description="Helical" evidence="10">
    <location>
        <begin position="461"/>
        <end position="482"/>
    </location>
</feature>
<dbReference type="InterPro" id="IPR038377">
    <property type="entry name" value="Na/Glc_symporter_sf"/>
</dbReference>
<dbReference type="GO" id="GO:0046942">
    <property type="term" value="P:carboxylic acid transport"/>
    <property type="evidence" value="ECO:0007669"/>
    <property type="project" value="UniProtKB-ARBA"/>
</dbReference>
<dbReference type="Gene3D" id="1.20.1730.10">
    <property type="entry name" value="Sodium/glucose cotransporter"/>
    <property type="match status" value="1"/>
</dbReference>
<comment type="subcellular location">
    <subcellularLocation>
        <location evidence="1">Membrane</location>
        <topology evidence="1">Multi-pass membrane protein</topology>
    </subcellularLocation>
</comment>
<feature type="transmembrane region" description="Helical" evidence="10">
    <location>
        <begin position="156"/>
        <end position="175"/>
    </location>
</feature>
<feature type="transmembrane region" description="Helical" evidence="10">
    <location>
        <begin position="187"/>
        <end position="210"/>
    </location>
</feature>
<accession>A0A6C0UK92</accession>
<feature type="transmembrane region" description="Helical" evidence="10">
    <location>
        <begin position="272"/>
        <end position="292"/>
    </location>
</feature>
<evidence type="ECO:0000256" key="5">
    <source>
        <dbReference type="ARBA" id="ARBA00022692"/>
    </source>
</evidence>
<feature type="transmembrane region" description="Helical" evidence="10">
    <location>
        <begin position="69"/>
        <end position="92"/>
    </location>
</feature>
<feature type="transmembrane region" description="Helical" evidence="10">
    <location>
        <begin position="46"/>
        <end position="63"/>
    </location>
</feature>
<evidence type="ECO:0000256" key="1">
    <source>
        <dbReference type="ARBA" id="ARBA00004141"/>
    </source>
</evidence>
<evidence type="ECO:0000256" key="9">
    <source>
        <dbReference type="SAM" id="MobiDB-lite"/>
    </source>
</evidence>
<evidence type="ECO:0000256" key="6">
    <source>
        <dbReference type="ARBA" id="ARBA00022989"/>
    </source>
</evidence>
<evidence type="ECO:0000256" key="3">
    <source>
        <dbReference type="ARBA" id="ARBA00022448"/>
    </source>
</evidence>
<keyword evidence="4" id="KW-1003">Cell membrane</keyword>
<feature type="transmembrane region" description="Helical" evidence="10">
    <location>
        <begin position="6"/>
        <end position="25"/>
    </location>
</feature>
<comment type="similarity">
    <text evidence="2 8">Belongs to the sodium:solute symporter (SSF) (TC 2.A.21) family.</text>
</comment>
<dbReference type="EMBL" id="CP048739">
    <property type="protein sequence ID" value="QIB75590.1"/>
    <property type="molecule type" value="Genomic_DNA"/>
</dbReference>
<dbReference type="GO" id="GO:0015606">
    <property type="term" value="F:spermidine transmembrane transporter activity"/>
    <property type="evidence" value="ECO:0007669"/>
    <property type="project" value="TreeGrafter"/>
</dbReference>
<feature type="transmembrane region" description="Helical" evidence="10">
    <location>
        <begin position="113"/>
        <end position="136"/>
    </location>
</feature>
<feature type="region of interest" description="Disordered" evidence="9">
    <location>
        <begin position="498"/>
        <end position="526"/>
    </location>
</feature>
<evidence type="ECO:0000256" key="8">
    <source>
        <dbReference type="RuleBase" id="RU362091"/>
    </source>
</evidence>
<gene>
    <name evidence="11" type="ORF">G3I44_15595</name>
</gene>
<keyword evidence="6 10" id="KW-1133">Transmembrane helix</keyword>
<dbReference type="AlphaFoldDB" id="A0A6C0UK92"/>
<keyword evidence="3" id="KW-0813">Transport</keyword>
<dbReference type="InterPro" id="IPR018212">
    <property type="entry name" value="Na/solute_symporter_CS"/>
</dbReference>
<feature type="transmembrane region" description="Helical" evidence="10">
    <location>
        <begin position="230"/>
        <end position="251"/>
    </location>
</feature>
<proteinExistence type="inferred from homology"/>
<feature type="transmembrane region" description="Helical" evidence="10">
    <location>
        <begin position="392"/>
        <end position="412"/>
    </location>
</feature>
<evidence type="ECO:0000313" key="12">
    <source>
        <dbReference type="Proteomes" id="UP000465846"/>
    </source>
</evidence>
<feature type="transmembrane region" description="Helical" evidence="10">
    <location>
        <begin position="419"/>
        <end position="441"/>
    </location>
</feature>
<dbReference type="PROSITE" id="PS00457">
    <property type="entry name" value="NA_SOLUT_SYMP_2"/>
    <property type="match status" value="1"/>
</dbReference>
<dbReference type="PANTHER" id="PTHR48086">
    <property type="entry name" value="SODIUM/PROLINE SYMPORTER-RELATED"/>
    <property type="match status" value="1"/>
</dbReference>
<evidence type="ECO:0000256" key="10">
    <source>
        <dbReference type="SAM" id="Phobius"/>
    </source>
</evidence>
<sequence length="526" mass="54932">MVSSTIALALTVATLVIFTGIGVWFSRGKVESVEDLITARNATGEGQMSATLIASVMGVWILLSAPEAGALYGIAAVIGYGIGEAVPMLAYSRLGPRIRELIPEGHSLTEYAYARYGGAMYAFVIVVSVLYMFVFLAAELTGISLALNHVAGIPQWQTAVLVGGFVLLYTGYGGLRASIFTDTIQTMVILPLLVLSVAAVILTLGGPGAIHQGVVEANATLLDPGFVPGVRFGIALVFAVLGAELVNQTWWQRIYAATDSGVLERGFRTATVANGLILVLATLLGVVAVGNADVVTQLGSENYNAGIAFFVLLEGVFGEWLVLGVLLLALTLVMSTADTLFNALSSLVTADLPRLLNDPDDRTLRLGARAVTVVVAVAAIAVSLRARSVLRLFFVADLLGAAVGFPLVYGLFTGRLSGPGALASSIIGLAVGSAFFPFPFGLHGMVDGLLGGALPAPDATYLLPFASAFLVSTVLALAAARLSTDEFDLSRLSREIRRLDEPVPDGGTAPETGRQPQTEDTTEVSE</sequence>
<organism evidence="11 12">
    <name type="scientific">Halogeometricum borinquense</name>
    <dbReference type="NCBI Taxonomy" id="60847"/>
    <lineage>
        <taxon>Archaea</taxon>
        <taxon>Methanobacteriati</taxon>
        <taxon>Methanobacteriota</taxon>
        <taxon>Stenosarchaea group</taxon>
        <taxon>Halobacteria</taxon>
        <taxon>Halobacteriales</taxon>
        <taxon>Haloferacaceae</taxon>
        <taxon>Halogeometricum</taxon>
    </lineage>
</organism>
<dbReference type="GeneID" id="44080854"/>
<evidence type="ECO:0000256" key="7">
    <source>
        <dbReference type="ARBA" id="ARBA00023136"/>
    </source>
</evidence>
<dbReference type="InterPro" id="IPR001734">
    <property type="entry name" value="Na/solute_symporter"/>
</dbReference>
<dbReference type="PANTHER" id="PTHR48086:SF10">
    <property type="entry name" value="AGR155CP"/>
    <property type="match status" value="1"/>
</dbReference>
<dbReference type="Proteomes" id="UP000465846">
    <property type="component" value="Chromosome"/>
</dbReference>
<dbReference type="GO" id="GO:0005886">
    <property type="term" value="C:plasma membrane"/>
    <property type="evidence" value="ECO:0007669"/>
    <property type="project" value="TreeGrafter"/>
</dbReference>
<dbReference type="PROSITE" id="PS50283">
    <property type="entry name" value="NA_SOLUT_SYMP_3"/>
    <property type="match status" value="1"/>
</dbReference>
<keyword evidence="5 10" id="KW-0812">Transmembrane</keyword>
<evidence type="ECO:0000256" key="2">
    <source>
        <dbReference type="ARBA" id="ARBA00006434"/>
    </source>
</evidence>
<dbReference type="InterPro" id="IPR050277">
    <property type="entry name" value="Sodium:Solute_Symporter"/>
</dbReference>
<keyword evidence="7 10" id="KW-0472">Membrane</keyword>
<reference evidence="11 12" key="1">
    <citation type="submission" date="2020-02" db="EMBL/GenBank/DDBJ databases">
        <title>Whole genome sequence of Halogeometricum borinquense strain wsp4.</title>
        <authorList>
            <person name="Verma D.K."/>
            <person name="Gopal K."/>
            <person name="Prasad E.S."/>
        </authorList>
    </citation>
    <scope>NUCLEOTIDE SEQUENCE [LARGE SCALE GENOMIC DNA]</scope>
    <source>
        <strain evidence="12">wsp4</strain>
    </source>
</reference>
<feature type="transmembrane region" description="Helical" evidence="10">
    <location>
        <begin position="366"/>
        <end position="386"/>
    </location>
</feature>
<evidence type="ECO:0000256" key="4">
    <source>
        <dbReference type="ARBA" id="ARBA00022475"/>
    </source>
</evidence>
<evidence type="ECO:0000313" key="11">
    <source>
        <dbReference type="EMBL" id="QIB75590.1"/>
    </source>
</evidence>
<protein>
    <submittedName>
        <fullName evidence="11">Sodium:proline symporter</fullName>
    </submittedName>
</protein>